<dbReference type="RefSeq" id="YP_009275301.1">
    <property type="nucleotide sequence ID" value="NC_030925.1"/>
</dbReference>
<dbReference type="Proteomes" id="UP000201588">
    <property type="component" value="Segment"/>
</dbReference>
<dbReference type="OrthoDB" id="10903at10239"/>
<dbReference type="GeneID" id="28799496"/>
<protein>
    <submittedName>
        <fullName evidence="1">Uncharacterized protein</fullName>
    </submittedName>
</protein>
<keyword evidence="2" id="KW-1185">Reference proteome</keyword>
<sequence length="175" mass="20189">MALEKPIELLRFISDIKVLEDGIVPIDTLDHQPFVSELYTPNYSLSVLARITQSVLSKGDIEPTSHDLEPHTIVYKILHSDLADESPDVYLLMRLVVLESFALVYHIDEERKQLIYTSPRDIVIIRNNINYIGDYFSTVERFRPMIETLRDMSVALGYIENQIDVIVHRGVRDFG</sequence>
<reference evidence="1 2" key="1">
    <citation type="submission" date="2016-01" db="EMBL/GenBank/DDBJ databases">
        <title>Isolation and characterization of bacteriophages from East Africa Rift Valley soda lakes.</title>
        <authorList>
            <person name="van Zyl L.J."/>
            <person name="Nemavhulani S."/>
            <person name="Cowan D.A."/>
            <person name="Trindade M.I."/>
        </authorList>
    </citation>
    <scope>NUCLEOTIDE SEQUENCE [LARGE SCALE GENOMIC DNA]</scope>
</reference>
<evidence type="ECO:0000313" key="2">
    <source>
        <dbReference type="Proteomes" id="UP000201588"/>
    </source>
</evidence>
<evidence type="ECO:0000313" key="1">
    <source>
        <dbReference type="EMBL" id="AMQ66611.1"/>
    </source>
</evidence>
<dbReference type="EMBL" id="KU640380">
    <property type="protein sequence ID" value="AMQ66611.1"/>
    <property type="molecule type" value="Genomic_DNA"/>
</dbReference>
<name>A0A142F1F4_9CAUD</name>
<organism evidence="1 2">
    <name type="scientific">Bacillus phage Shbh1</name>
    <dbReference type="NCBI Taxonomy" id="1796992"/>
    <lineage>
        <taxon>Viruses</taxon>
        <taxon>Duplodnaviria</taxon>
        <taxon>Heunggongvirae</taxon>
        <taxon>Uroviricota</taxon>
        <taxon>Caudoviricetes</taxon>
        <taxon>Herelleviridae</taxon>
        <taxon>Bastillevirinae</taxon>
        <taxon>Shalavirus</taxon>
        <taxon>Shalavirus Shbh1</taxon>
    </lineage>
</organism>
<proteinExistence type="predicted"/>
<accession>A0A142F1F4</accession>
<dbReference type="KEGG" id="vg:28799496"/>